<name>A0A4S2M1J3_OPIFE</name>
<proteinExistence type="predicted"/>
<sequence length="93" mass="10561">MEVEVLSYRTTNTAAQKLIILPFGQFAKKYFRRCRVDCCANYPEVLLSALKLETDSIQANAGVKLYDYDWVPTWSISMFPVSSDLGVEEEQGT</sequence>
<evidence type="ECO:0000313" key="2">
    <source>
        <dbReference type="Proteomes" id="UP000308267"/>
    </source>
</evidence>
<gene>
    <name evidence="1" type="ORF">CRM22_003486</name>
</gene>
<dbReference type="EMBL" id="SJOL01005733">
    <property type="protein sequence ID" value="TGZ69886.1"/>
    <property type="molecule type" value="Genomic_DNA"/>
</dbReference>
<dbReference type="AlphaFoldDB" id="A0A4S2M1J3"/>
<accession>A0A4S2M1J3</accession>
<organism evidence="1 2">
    <name type="scientific">Opisthorchis felineus</name>
    <dbReference type="NCBI Taxonomy" id="147828"/>
    <lineage>
        <taxon>Eukaryota</taxon>
        <taxon>Metazoa</taxon>
        <taxon>Spiralia</taxon>
        <taxon>Lophotrochozoa</taxon>
        <taxon>Platyhelminthes</taxon>
        <taxon>Trematoda</taxon>
        <taxon>Digenea</taxon>
        <taxon>Opisthorchiida</taxon>
        <taxon>Opisthorchiata</taxon>
        <taxon>Opisthorchiidae</taxon>
        <taxon>Opisthorchis</taxon>
    </lineage>
</organism>
<dbReference type="Proteomes" id="UP000308267">
    <property type="component" value="Unassembled WGS sequence"/>
</dbReference>
<protein>
    <submittedName>
        <fullName evidence="1">Uncharacterized protein</fullName>
    </submittedName>
</protein>
<reference evidence="1 2" key="1">
    <citation type="journal article" date="2019" name="BMC Genomics">
        <title>New insights from Opisthorchis felineus genome: update on genomics of the epidemiologically important liver flukes.</title>
        <authorList>
            <person name="Ershov N.I."/>
            <person name="Mordvinov V.A."/>
            <person name="Prokhortchouk E.B."/>
            <person name="Pakharukova M.Y."/>
            <person name="Gunbin K.V."/>
            <person name="Ustyantsev K."/>
            <person name="Genaev M.A."/>
            <person name="Blinov A.G."/>
            <person name="Mazur A."/>
            <person name="Boulygina E."/>
            <person name="Tsygankova S."/>
            <person name="Khrameeva E."/>
            <person name="Chekanov N."/>
            <person name="Fan G."/>
            <person name="Xiao A."/>
            <person name="Zhang H."/>
            <person name="Xu X."/>
            <person name="Yang H."/>
            <person name="Solovyev V."/>
            <person name="Lee S.M."/>
            <person name="Liu X."/>
            <person name="Afonnikov D.A."/>
            <person name="Skryabin K.G."/>
        </authorList>
    </citation>
    <scope>NUCLEOTIDE SEQUENCE [LARGE SCALE GENOMIC DNA]</scope>
    <source>
        <strain evidence="1">AK-0245</strain>
        <tissue evidence="1">Whole organism</tissue>
    </source>
</reference>
<comment type="caution">
    <text evidence="1">The sequence shown here is derived from an EMBL/GenBank/DDBJ whole genome shotgun (WGS) entry which is preliminary data.</text>
</comment>
<evidence type="ECO:0000313" key="1">
    <source>
        <dbReference type="EMBL" id="TGZ69886.1"/>
    </source>
</evidence>
<feature type="non-terminal residue" evidence="1">
    <location>
        <position position="93"/>
    </location>
</feature>
<keyword evidence="2" id="KW-1185">Reference proteome</keyword>